<dbReference type="PANTHER" id="PTHR10133:SF27">
    <property type="entry name" value="DNA POLYMERASE NU"/>
    <property type="match status" value="1"/>
</dbReference>
<keyword evidence="8 16" id="KW-0227">DNA damage</keyword>
<dbReference type="SMART" id="SM00475">
    <property type="entry name" value="53EXOc"/>
    <property type="match status" value="1"/>
</dbReference>
<dbReference type="GO" id="GO:0003887">
    <property type="term" value="F:DNA-directed DNA polymerase activity"/>
    <property type="evidence" value="ECO:0007669"/>
    <property type="project" value="UniProtKB-UniRule"/>
</dbReference>
<dbReference type="InterPro" id="IPR002562">
    <property type="entry name" value="3'-5'_exonuclease_dom"/>
</dbReference>
<dbReference type="SUPFAM" id="SSF88723">
    <property type="entry name" value="PIN domain-like"/>
    <property type="match status" value="1"/>
</dbReference>
<keyword evidence="10 16" id="KW-0269">Exonuclease</keyword>
<dbReference type="CDD" id="cd09859">
    <property type="entry name" value="PIN_53EXO"/>
    <property type="match status" value="1"/>
</dbReference>
<dbReference type="GO" id="GO:0003677">
    <property type="term" value="F:DNA binding"/>
    <property type="evidence" value="ECO:0007669"/>
    <property type="project" value="UniProtKB-UniRule"/>
</dbReference>
<dbReference type="GO" id="GO:0008408">
    <property type="term" value="F:3'-5' exonuclease activity"/>
    <property type="evidence" value="ECO:0007669"/>
    <property type="project" value="UniProtKB-UniRule"/>
</dbReference>
<evidence type="ECO:0000256" key="16">
    <source>
        <dbReference type="RuleBase" id="RU004460"/>
    </source>
</evidence>
<dbReference type="PANTHER" id="PTHR10133">
    <property type="entry name" value="DNA POLYMERASE I"/>
    <property type="match status" value="1"/>
</dbReference>
<dbReference type="PROSITE" id="PS00447">
    <property type="entry name" value="DNA_POLYMERASE_A"/>
    <property type="match status" value="1"/>
</dbReference>
<dbReference type="Gene3D" id="1.10.150.20">
    <property type="entry name" value="5' to 3' exonuclease, C-terminal subdomain"/>
    <property type="match status" value="2"/>
</dbReference>
<evidence type="ECO:0000256" key="4">
    <source>
        <dbReference type="ARBA" id="ARBA00022679"/>
    </source>
</evidence>
<dbReference type="Gene3D" id="1.20.1060.10">
    <property type="entry name" value="Taq DNA Polymerase, Chain T, domain 4"/>
    <property type="match status" value="1"/>
</dbReference>
<dbReference type="InterPro" id="IPR012337">
    <property type="entry name" value="RNaseH-like_sf"/>
</dbReference>
<dbReference type="PRINTS" id="PR00868">
    <property type="entry name" value="DNAPOLI"/>
</dbReference>
<keyword evidence="6 16" id="KW-0235">DNA replication</keyword>
<evidence type="ECO:0000259" key="17">
    <source>
        <dbReference type="SMART" id="SM00474"/>
    </source>
</evidence>
<dbReference type="InterPro" id="IPR043502">
    <property type="entry name" value="DNA/RNA_pol_sf"/>
</dbReference>
<dbReference type="InterPro" id="IPR029060">
    <property type="entry name" value="PIN-like_dom_sf"/>
</dbReference>
<evidence type="ECO:0000256" key="1">
    <source>
        <dbReference type="ARBA" id="ARBA00007705"/>
    </source>
</evidence>
<evidence type="ECO:0000256" key="15">
    <source>
        <dbReference type="NCBIfam" id="TIGR00593"/>
    </source>
</evidence>
<dbReference type="InterPro" id="IPR002421">
    <property type="entry name" value="5-3_exonuclease"/>
</dbReference>
<comment type="similarity">
    <text evidence="1 16">Belongs to the DNA polymerase type-A family.</text>
</comment>
<dbReference type="NCBIfam" id="NF004397">
    <property type="entry name" value="PRK05755.1"/>
    <property type="match status" value="1"/>
</dbReference>
<dbReference type="FunFam" id="1.10.150.20:FF:000003">
    <property type="entry name" value="DNA polymerase I"/>
    <property type="match status" value="1"/>
</dbReference>
<organism evidence="20 21">
    <name type="scientific">Candidatus Falkowbacteria bacterium GW2011_GWE1_38_31</name>
    <dbReference type="NCBI Taxonomy" id="1618638"/>
    <lineage>
        <taxon>Bacteria</taxon>
        <taxon>Candidatus Falkowiibacteriota</taxon>
    </lineage>
</organism>
<dbReference type="InterPro" id="IPR002298">
    <property type="entry name" value="DNA_polymerase_A"/>
</dbReference>
<evidence type="ECO:0000256" key="11">
    <source>
        <dbReference type="ARBA" id="ARBA00022932"/>
    </source>
</evidence>
<dbReference type="CDD" id="cd06139">
    <property type="entry name" value="DNA_polA_I_Ecoli_like_exo"/>
    <property type="match status" value="1"/>
</dbReference>
<dbReference type="SUPFAM" id="SSF53098">
    <property type="entry name" value="Ribonuclease H-like"/>
    <property type="match status" value="1"/>
</dbReference>
<dbReference type="InterPro" id="IPR008918">
    <property type="entry name" value="HhH2"/>
</dbReference>
<dbReference type="Gene3D" id="3.30.420.10">
    <property type="entry name" value="Ribonuclease H-like superfamily/Ribonuclease H"/>
    <property type="match status" value="1"/>
</dbReference>
<evidence type="ECO:0000259" key="18">
    <source>
        <dbReference type="SMART" id="SM00475"/>
    </source>
</evidence>
<dbReference type="Pfam" id="PF00476">
    <property type="entry name" value="DNA_pol_A"/>
    <property type="match status" value="1"/>
</dbReference>
<dbReference type="Pfam" id="PF01612">
    <property type="entry name" value="DNA_pol_A_exo1"/>
    <property type="match status" value="1"/>
</dbReference>
<dbReference type="InterPro" id="IPR036279">
    <property type="entry name" value="5-3_exonuclease_C_sf"/>
</dbReference>
<dbReference type="InterPro" id="IPR018320">
    <property type="entry name" value="DNA_polymerase_1"/>
</dbReference>
<feature type="domain" description="3'-5' exonuclease" evidence="17">
    <location>
        <begin position="344"/>
        <end position="549"/>
    </location>
</feature>
<proteinExistence type="inferred from homology"/>
<dbReference type="InterPro" id="IPR020045">
    <property type="entry name" value="DNA_polI_H3TH"/>
</dbReference>
<evidence type="ECO:0000256" key="7">
    <source>
        <dbReference type="ARBA" id="ARBA00022722"/>
    </source>
</evidence>
<evidence type="ECO:0000256" key="13">
    <source>
        <dbReference type="ARBA" id="ARBA00023204"/>
    </source>
</evidence>
<dbReference type="NCBIfam" id="TIGR00593">
    <property type="entry name" value="pola"/>
    <property type="match status" value="1"/>
</dbReference>
<dbReference type="Proteomes" id="UP000034022">
    <property type="component" value="Unassembled WGS sequence"/>
</dbReference>
<dbReference type="GO" id="GO:0006261">
    <property type="term" value="P:DNA-templated DNA replication"/>
    <property type="evidence" value="ECO:0007669"/>
    <property type="project" value="UniProtKB-UniRule"/>
</dbReference>
<dbReference type="GO" id="GO:0008409">
    <property type="term" value="F:5'-3' exonuclease activity"/>
    <property type="evidence" value="ECO:0007669"/>
    <property type="project" value="UniProtKB-UniRule"/>
</dbReference>
<evidence type="ECO:0000256" key="10">
    <source>
        <dbReference type="ARBA" id="ARBA00022839"/>
    </source>
</evidence>
<comment type="catalytic activity">
    <reaction evidence="14 16">
        <text>DNA(n) + a 2'-deoxyribonucleoside 5'-triphosphate = DNA(n+1) + diphosphate</text>
        <dbReference type="Rhea" id="RHEA:22508"/>
        <dbReference type="Rhea" id="RHEA-COMP:17339"/>
        <dbReference type="Rhea" id="RHEA-COMP:17340"/>
        <dbReference type="ChEBI" id="CHEBI:33019"/>
        <dbReference type="ChEBI" id="CHEBI:61560"/>
        <dbReference type="ChEBI" id="CHEBI:173112"/>
        <dbReference type="EC" id="2.7.7.7"/>
    </reaction>
</comment>
<protein>
    <recommendedName>
        <fullName evidence="3 15">DNA polymerase I</fullName>
        <ecNumber evidence="2 15">2.7.7.7</ecNumber>
    </recommendedName>
</protein>
<dbReference type="SMART" id="SM00474">
    <property type="entry name" value="35EXOc"/>
    <property type="match status" value="1"/>
</dbReference>
<dbReference type="SUPFAM" id="SSF47807">
    <property type="entry name" value="5' to 3' exonuclease, C-terminal subdomain"/>
    <property type="match status" value="1"/>
</dbReference>
<name>A0A0G0M7Z8_9BACT</name>
<keyword evidence="9 16" id="KW-0378">Hydrolase</keyword>
<reference evidence="20 21" key="1">
    <citation type="journal article" date="2015" name="Nature">
        <title>rRNA introns, odd ribosomes, and small enigmatic genomes across a large radiation of phyla.</title>
        <authorList>
            <person name="Brown C.T."/>
            <person name="Hug L.A."/>
            <person name="Thomas B.C."/>
            <person name="Sharon I."/>
            <person name="Castelle C.J."/>
            <person name="Singh A."/>
            <person name="Wilkins M.J."/>
            <person name="Williams K.H."/>
            <person name="Banfield J.F."/>
        </authorList>
    </citation>
    <scope>NUCLEOTIDE SEQUENCE [LARGE SCALE GENOMIC DNA]</scope>
</reference>
<dbReference type="Gene3D" id="3.30.70.370">
    <property type="match status" value="1"/>
</dbReference>
<dbReference type="FunFam" id="1.10.150.20:FF:000002">
    <property type="entry name" value="DNA polymerase I"/>
    <property type="match status" value="1"/>
</dbReference>
<keyword evidence="11 16" id="KW-0239">DNA-directed DNA polymerase</keyword>
<evidence type="ECO:0000313" key="20">
    <source>
        <dbReference type="EMBL" id="KKQ69809.1"/>
    </source>
</evidence>
<dbReference type="InterPro" id="IPR020046">
    <property type="entry name" value="5-3_exonucl_a-hlix_arch_N"/>
</dbReference>
<sequence length="960" mass="108603">MSKPKDKLMIIDGNALIHRSFHALPPTMMTKDGVVVNAVYGFASFLIKAMRDIRPKYVVLTLDRKAPTFRHEKFKEYKAKRVKAPDELYAQIPLVRKLAEDFNIPVFEMDGFEADDLIGTIVSNVECRMSSVECRVSNIECIIVTGDKDTLQLVNDNTKVYSMSRGLTDSIIYNLDTVKEKMGVRADQVVDYKALRGDPSDNIPGVPGIGEKTAVELLREFDNLDKLYEHVEHNTQHATGNTKQVAEVVKPRILELLKAHKESAYLSRELATIKCDVGIEFDLEATRFFDLDKDRIVGALSDLEFKSLLPRVQSMFNDIGLDTKEKKQEATDDKFSRDKADFKYELINDDKKFEKFLVELKKQKSFVFDVETSGLDPLTCDLLGVSFAWEEGRAYFVECRLLSVECRVSSVECVQESLFGGEKKNIKNERRDWLEKIKPIFGDESIKKMGHNAKFDIRVLENKGVVVRGLVFDTMIASYLLNPGARGNGLDALTFSELGFEKISKGDLLGTGKDKINFSDVDLEKLSLYSCEDADFTFRLVKALRLQLVEKKLEKLFLDIELPLVRVLGDMEDRGIKIDSAFLNKMSKKMTKEIKILEDKIIEHAGESFNVRSTKQLKHILFEKLNLATDNIKKTKTGFSTGFDELDKLKDLHPIIPLIIEHRELTKLVSTYIDTLPLLVNQKTGRVHTSFNQAVAATGRLSSTDPNLQNIPVRTELGREIRKAFIAEPGFKLVALDYSQIELRLAAHMSGDEKMIKAFQDGADIHSATAAEINNVKPEEVTSEMRREAKAINFGVLYGQGAYGLARSADIPFARAKEFIDNYFCVYTGVAKYIEEKIVEAKEHGYVETLFGRKRYLPEIASSVMMVKKAAERMAVNTPIQGTAADMIKLAMIKIADEINDKDIRMLLQVHDELIFEVKEDKVQEAVIKIKNIMENILKLKVPVIVDAKVGESWGEMEKV</sequence>
<feature type="domain" description="5'-3' exonuclease" evidence="18">
    <location>
        <begin position="6"/>
        <end position="289"/>
    </location>
</feature>
<evidence type="ECO:0000259" key="19">
    <source>
        <dbReference type="SMART" id="SM00482"/>
    </source>
</evidence>
<dbReference type="CDD" id="cd08637">
    <property type="entry name" value="DNA_pol_A_pol_I_C"/>
    <property type="match status" value="1"/>
</dbReference>
<dbReference type="SMART" id="SM00279">
    <property type="entry name" value="HhH2"/>
    <property type="match status" value="1"/>
</dbReference>
<evidence type="ECO:0000256" key="6">
    <source>
        <dbReference type="ARBA" id="ARBA00022705"/>
    </source>
</evidence>
<dbReference type="EMBL" id="LBUU01000009">
    <property type="protein sequence ID" value="KKQ69809.1"/>
    <property type="molecule type" value="Genomic_DNA"/>
</dbReference>
<dbReference type="GO" id="GO:0006302">
    <property type="term" value="P:double-strand break repair"/>
    <property type="evidence" value="ECO:0007669"/>
    <property type="project" value="TreeGrafter"/>
</dbReference>
<keyword evidence="7" id="KW-0540">Nuclease</keyword>
<dbReference type="AlphaFoldDB" id="A0A0G0M7Z8"/>
<evidence type="ECO:0000256" key="5">
    <source>
        <dbReference type="ARBA" id="ARBA00022695"/>
    </source>
</evidence>
<dbReference type="Pfam" id="PF01367">
    <property type="entry name" value="5_3_exonuc"/>
    <property type="match status" value="1"/>
</dbReference>
<evidence type="ECO:0000256" key="9">
    <source>
        <dbReference type="ARBA" id="ARBA00022801"/>
    </source>
</evidence>
<evidence type="ECO:0000256" key="14">
    <source>
        <dbReference type="ARBA" id="ARBA00049244"/>
    </source>
</evidence>
<dbReference type="InterPro" id="IPR001098">
    <property type="entry name" value="DNA-dir_DNA_pol_A_palm_dom"/>
</dbReference>
<comment type="function">
    <text evidence="16">In addition to polymerase activity, this DNA polymerase exhibits 3'-5' and 5'-3' exonuclease activity.</text>
</comment>
<keyword evidence="12 16" id="KW-0238">DNA-binding</keyword>
<comment type="caution">
    <text evidence="20">The sequence shown here is derived from an EMBL/GenBank/DDBJ whole genome shotgun (WGS) entry which is preliminary data.</text>
</comment>
<evidence type="ECO:0000313" key="21">
    <source>
        <dbReference type="Proteomes" id="UP000034022"/>
    </source>
</evidence>
<dbReference type="SUPFAM" id="SSF56672">
    <property type="entry name" value="DNA/RNA polymerases"/>
    <property type="match status" value="1"/>
</dbReference>
<dbReference type="CDD" id="cd09898">
    <property type="entry name" value="H3TH_53EXO"/>
    <property type="match status" value="1"/>
</dbReference>
<keyword evidence="5 16" id="KW-0548">Nucleotidyltransferase</keyword>
<dbReference type="SMART" id="SM00482">
    <property type="entry name" value="POLAc"/>
    <property type="match status" value="1"/>
</dbReference>
<keyword evidence="13 16" id="KW-0234">DNA repair</keyword>
<dbReference type="InterPro" id="IPR036397">
    <property type="entry name" value="RNaseH_sf"/>
</dbReference>
<accession>A0A0G0M7Z8</accession>
<dbReference type="Gene3D" id="3.40.50.1010">
    <property type="entry name" value="5'-nuclease"/>
    <property type="match status" value="1"/>
</dbReference>
<dbReference type="EC" id="2.7.7.7" evidence="2 15"/>
<evidence type="ECO:0000256" key="3">
    <source>
        <dbReference type="ARBA" id="ARBA00020311"/>
    </source>
</evidence>
<dbReference type="PATRIC" id="fig|1618638.3.peg.1018"/>
<feature type="domain" description="DNA-directed DNA polymerase family A palm" evidence="19">
    <location>
        <begin position="718"/>
        <end position="922"/>
    </location>
</feature>
<gene>
    <name evidence="16" type="primary">polA</name>
    <name evidence="20" type="ORF">US91_C0009G0012</name>
</gene>
<keyword evidence="4 16" id="KW-0808">Transferase</keyword>
<dbReference type="FunFam" id="1.20.1060.10:FF:000001">
    <property type="entry name" value="DNA polymerase I"/>
    <property type="match status" value="1"/>
</dbReference>
<dbReference type="Pfam" id="PF02739">
    <property type="entry name" value="5_3_exonuc_N"/>
    <property type="match status" value="1"/>
</dbReference>
<dbReference type="InterPro" id="IPR019760">
    <property type="entry name" value="DNA-dir_DNA_pol_A_CS"/>
</dbReference>
<evidence type="ECO:0000256" key="2">
    <source>
        <dbReference type="ARBA" id="ARBA00012417"/>
    </source>
</evidence>
<evidence type="ECO:0000256" key="8">
    <source>
        <dbReference type="ARBA" id="ARBA00022763"/>
    </source>
</evidence>
<evidence type="ECO:0000256" key="12">
    <source>
        <dbReference type="ARBA" id="ARBA00023125"/>
    </source>
</evidence>